<dbReference type="SUPFAM" id="SSF51735">
    <property type="entry name" value="NAD(P)-binding Rossmann-fold domains"/>
    <property type="match status" value="1"/>
</dbReference>
<reference evidence="2 3" key="1">
    <citation type="submission" date="2020-07" db="EMBL/GenBank/DDBJ databases">
        <title>Halophilic bacteria isolated from french cheeses.</title>
        <authorList>
            <person name="Kothe C.I."/>
            <person name="Farah-Kraiem B."/>
            <person name="Renault P."/>
            <person name="Dridi B."/>
        </authorList>
    </citation>
    <scope>NUCLEOTIDE SEQUENCE [LARGE SCALE GENOMIC DNA]</scope>
    <source>
        <strain evidence="2 3">FME1</strain>
    </source>
</reference>
<dbReference type="PANTHER" id="PTHR45033:SF2">
    <property type="entry name" value="ZINC-TYPE ALCOHOL DEHYDROGENASE-LIKE PROTEIN C1773.06C"/>
    <property type="match status" value="1"/>
</dbReference>
<dbReference type="Gene3D" id="3.90.180.10">
    <property type="entry name" value="Medium-chain alcohol dehydrogenases, catalytic domain"/>
    <property type="match status" value="1"/>
</dbReference>
<accession>A0ABR9F3U2</accession>
<organism evidence="2 3">
    <name type="scientific">Halomonas casei</name>
    <dbReference type="NCBI Taxonomy" id="2742613"/>
    <lineage>
        <taxon>Bacteria</taxon>
        <taxon>Pseudomonadati</taxon>
        <taxon>Pseudomonadota</taxon>
        <taxon>Gammaproteobacteria</taxon>
        <taxon>Oceanospirillales</taxon>
        <taxon>Halomonadaceae</taxon>
        <taxon>Halomonas</taxon>
    </lineage>
</organism>
<sequence>MKAFQIGEQHSTNILSATTRPEPIAGPGEAIIAPRLVSLISRDIQILTGTYGPLQDPKRVPGTEGVGDVVAVGEGVTEISVGDRVVCGHFANWREGPFSANIFSHDIGITHDGWLAEKILLPAASLIRLPDNIPDQDAAVLASAGLTAWNALVETSNINAGDLVLCLGTGGVSLAALKVAKMHGARVAITSSSDEKLSVARELGADITINYKQYPDWPAELMKQTNNQGADIIVETGGQDTLGHSVAAAAVNGRIVIIGVTPGQNSPIPNYISFITKNITIKGIANGSRAMFVSYINALAANDSTALISKTFDFDDAPEAYRFQAAAKHIGKVLIKF</sequence>
<dbReference type="Pfam" id="PF08240">
    <property type="entry name" value="ADH_N"/>
    <property type="match status" value="1"/>
</dbReference>
<dbReference type="SUPFAM" id="SSF50129">
    <property type="entry name" value="GroES-like"/>
    <property type="match status" value="1"/>
</dbReference>
<dbReference type="InterPro" id="IPR013149">
    <property type="entry name" value="ADH-like_C"/>
</dbReference>
<feature type="domain" description="Enoyl reductase (ER)" evidence="1">
    <location>
        <begin position="10"/>
        <end position="335"/>
    </location>
</feature>
<dbReference type="InterPro" id="IPR011032">
    <property type="entry name" value="GroES-like_sf"/>
</dbReference>
<evidence type="ECO:0000313" key="3">
    <source>
        <dbReference type="Proteomes" id="UP001645039"/>
    </source>
</evidence>
<comment type="caution">
    <text evidence="2">The sequence shown here is derived from an EMBL/GenBank/DDBJ whole genome shotgun (WGS) entry which is preliminary data.</text>
</comment>
<dbReference type="InterPro" id="IPR020843">
    <property type="entry name" value="ER"/>
</dbReference>
<dbReference type="CDD" id="cd08276">
    <property type="entry name" value="MDR7"/>
    <property type="match status" value="1"/>
</dbReference>
<name>A0ABR9F3U2_9GAMM</name>
<dbReference type="InterPro" id="IPR013154">
    <property type="entry name" value="ADH-like_N"/>
</dbReference>
<evidence type="ECO:0000259" key="1">
    <source>
        <dbReference type="SMART" id="SM00829"/>
    </source>
</evidence>
<gene>
    <name evidence="2" type="ORF">EI168_13750</name>
</gene>
<dbReference type="Proteomes" id="UP001645039">
    <property type="component" value="Unassembled WGS sequence"/>
</dbReference>
<dbReference type="InterPro" id="IPR036291">
    <property type="entry name" value="NAD(P)-bd_dom_sf"/>
</dbReference>
<dbReference type="EMBL" id="RRZD01000013">
    <property type="protein sequence ID" value="MBE0401158.1"/>
    <property type="molecule type" value="Genomic_DNA"/>
</dbReference>
<dbReference type="Gene3D" id="3.40.50.720">
    <property type="entry name" value="NAD(P)-binding Rossmann-like Domain"/>
    <property type="match status" value="1"/>
</dbReference>
<dbReference type="PANTHER" id="PTHR45033">
    <property type="match status" value="1"/>
</dbReference>
<keyword evidence="3" id="KW-1185">Reference proteome</keyword>
<dbReference type="RefSeq" id="WP_096278879.1">
    <property type="nucleotide sequence ID" value="NZ_CBCSBM010000005.1"/>
</dbReference>
<dbReference type="SMART" id="SM00829">
    <property type="entry name" value="PKS_ER"/>
    <property type="match status" value="1"/>
</dbReference>
<dbReference type="Pfam" id="PF00107">
    <property type="entry name" value="ADH_zinc_N"/>
    <property type="match status" value="1"/>
</dbReference>
<protein>
    <submittedName>
        <fullName evidence="2">NAD(P)-dependent alcohol dehydrogenase</fullName>
    </submittedName>
</protein>
<proteinExistence type="predicted"/>
<evidence type="ECO:0000313" key="2">
    <source>
        <dbReference type="EMBL" id="MBE0401158.1"/>
    </source>
</evidence>
<dbReference type="InterPro" id="IPR052711">
    <property type="entry name" value="Zinc_ADH-like"/>
</dbReference>